<keyword evidence="3" id="KW-1185">Reference proteome</keyword>
<comment type="caution">
    <text evidence="2">The sequence shown here is derived from an EMBL/GenBank/DDBJ whole genome shotgun (WGS) entry which is preliminary data.</text>
</comment>
<dbReference type="EMBL" id="WBZB01000022">
    <property type="protein sequence ID" value="KAB3530226.1"/>
    <property type="molecule type" value="Genomic_DNA"/>
</dbReference>
<dbReference type="AlphaFoldDB" id="A0A833MA63"/>
<feature type="domain" description="N-acetyltransferase" evidence="1">
    <location>
        <begin position="12"/>
        <end position="166"/>
    </location>
</feature>
<dbReference type="InterPro" id="IPR000182">
    <property type="entry name" value="GNAT_dom"/>
</dbReference>
<accession>A0A833MA63</accession>
<dbReference type="Proteomes" id="UP000465601">
    <property type="component" value="Unassembled WGS sequence"/>
</dbReference>
<reference evidence="2 3" key="1">
    <citation type="submission" date="2019-10" db="EMBL/GenBank/DDBJ databases">
        <title>Alkaliphilus serpentinus sp. nov. and Alkaliphilus pronyensis sp. nov., two novel anaerobic alkaliphilic species isolated from the serpentinized-hosted hydrothermal field of the Prony Bay (New Caledonia).</title>
        <authorList>
            <person name="Postec A."/>
        </authorList>
    </citation>
    <scope>NUCLEOTIDE SEQUENCE [LARGE SCALE GENOMIC DNA]</scope>
    <source>
        <strain evidence="2 3">LacT</strain>
    </source>
</reference>
<dbReference type="PROSITE" id="PS51186">
    <property type="entry name" value="GNAT"/>
    <property type="match status" value="1"/>
</dbReference>
<evidence type="ECO:0000313" key="2">
    <source>
        <dbReference type="EMBL" id="KAB3530226.1"/>
    </source>
</evidence>
<protein>
    <submittedName>
        <fullName evidence="2">GNAT family N-acetyltransferase</fullName>
    </submittedName>
</protein>
<dbReference type="GO" id="GO:0016747">
    <property type="term" value="F:acyltransferase activity, transferring groups other than amino-acyl groups"/>
    <property type="evidence" value="ECO:0007669"/>
    <property type="project" value="InterPro"/>
</dbReference>
<sequence length="166" mass="18855">MIILSLGGTFMLKVRIANDGDKEYFIKDYLARYGNDTELAEKHALVCINVHRTILLVNDEEIIGSVTWAIREGVKAGLVVIFQMSIAKEVNRGKGYGSTLVKHCINDIETFYGFKGHDLRRIFIVIHEENLAARNIYKNNGFRVVSELKDHLGKGMKALVYAKDYF</sequence>
<proteinExistence type="predicted"/>
<organism evidence="2 3">
    <name type="scientific">Alkaliphilus serpentinus</name>
    <dbReference type="NCBI Taxonomy" id="1482731"/>
    <lineage>
        <taxon>Bacteria</taxon>
        <taxon>Bacillati</taxon>
        <taxon>Bacillota</taxon>
        <taxon>Clostridia</taxon>
        <taxon>Peptostreptococcales</taxon>
        <taxon>Natronincolaceae</taxon>
        <taxon>Alkaliphilus</taxon>
    </lineage>
</organism>
<evidence type="ECO:0000313" key="3">
    <source>
        <dbReference type="Proteomes" id="UP000465601"/>
    </source>
</evidence>
<evidence type="ECO:0000259" key="1">
    <source>
        <dbReference type="PROSITE" id="PS51186"/>
    </source>
</evidence>
<dbReference type="OrthoDB" id="9787920at2"/>
<gene>
    <name evidence="2" type="ORF">F8153_07350</name>
</gene>
<dbReference type="Gene3D" id="3.40.630.30">
    <property type="match status" value="1"/>
</dbReference>
<dbReference type="Pfam" id="PF00583">
    <property type="entry name" value="Acetyltransf_1"/>
    <property type="match status" value="1"/>
</dbReference>
<name>A0A833MA63_9FIRM</name>
<keyword evidence="2" id="KW-0808">Transferase</keyword>
<dbReference type="SUPFAM" id="SSF55729">
    <property type="entry name" value="Acyl-CoA N-acyltransferases (Nat)"/>
    <property type="match status" value="1"/>
</dbReference>
<dbReference type="CDD" id="cd04301">
    <property type="entry name" value="NAT_SF"/>
    <property type="match status" value="1"/>
</dbReference>
<dbReference type="InterPro" id="IPR016181">
    <property type="entry name" value="Acyl_CoA_acyltransferase"/>
</dbReference>